<evidence type="ECO:0000313" key="2">
    <source>
        <dbReference type="Proteomes" id="UP001281761"/>
    </source>
</evidence>
<sequence length="547" mass="62386">MLLDSEIKILRRDFDAALFEEARRISSWKELLRKVAGGEKVMTDASLPPIEEPKSGFIDGGIRGQFDDIFAILALFSQHLSRDTRQFFPSNSLFVTTIQTRITPTSDHPSLSPHLPSHSFSYQPDFSEQLLTLVQPDDISLTERFHSSLFDETDNEKLARSLVRCKSVCGLIGAEKCILDIAIFIHRTVSVLGTSNSLIRAAAFSLLRYLDGTSFLIPLLPRLWNRLRSAFRDGHPEEQLALIRLSARWIMDQMGESCLPPFPAAEFDWDGLISADLSDINAFIFSVLLIMFLQLRPIKEQIGREKTLSIILSFERHQQAVSRIVSIFDEIQLQQDDPEDDLDLISYCLLISLRFNFDFPSNLTKFLTQQPEIDIHTLLPHENKVILICHSSLNPHKPHQPPLDFLFERTLRMNPLDFFLHHSEPDADISTSLLNTSLCGFHALCRRGVHFDLMGSDAVRCGEHPINSFWLFFTPHISDTFDLFLYFPPPLVVRFFLPILSSSSNPSFLVEPLRAMMITLLVTTAPFGDCHSLKELYRSVRQLNRTS</sequence>
<name>A0ABQ9WLI7_9EUKA</name>
<proteinExistence type="predicted"/>
<organism evidence="1 2">
    <name type="scientific">Blattamonas nauphoetae</name>
    <dbReference type="NCBI Taxonomy" id="2049346"/>
    <lineage>
        <taxon>Eukaryota</taxon>
        <taxon>Metamonada</taxon>
        <taxon>Preaxostyla</taxon>
        <taxon>Oxymonadida</taxon>
        <taxon>Blattamonas</taxon>
    </lineage>
</organism>
<protein>
    <submittedName>
        <fullName evidence="1">Uncharacterized protein</fullName>
    </submittedName>
</protein>
<evidence type="ECO:0000313" key="1">
    <source>
        <dbReference type="EMBL" id="KAK2940324.1"/>
    </source>
</evidence>
<dbReference type="EMBL" id="JARBJD010000690">
    <property type="protein sequence ID" value="KAK2940324.1"/>
    <property type="molecule type" value="Genomic_DNA"/>
</dbReference>
<keyword evidence="2" id="KW-1185">Reference proteome</keyword>
<gene>
    <name evidence="1" type="ORF">BLNAU_24769</name>
</gene>
<dbReference type="Proteomes" id="UP001281761">
    <property type="component" value="Unassembled WGS sequence"/>
</dbReference>
<comment type="caution">
    <text evidence="1">The sequence shown here is derived from an EMBL/GenBank/DDBJ whole genome shotgun (WGS) entry which is preliminary data.</text>
</comment>
<accession>A0ABQ9WLI7</accession>
<reference evidence="1 2" key="1">
    <citation type="journal article" date="2022" name="bioRxiv">
        <title>Genomics of Preaxostyla Flagellates Illuminates Evolutionary Transitions and the Path Towards Mitochondrial Loss.</title>
        <authorList>
            <person name="Novak L.V.F."/>
            <person name="Treitli S.C."/>
            <person name="Pyrih J."/>
            <person name="Halakuc P."/>
            <person name="Pipaliya S.V."/>
            <person name="Vacek V."/>
            <person name="Brzon O."/>
            <person name="Soukal P."/>
            <person name="Eme L."/>
            <person name="Dacks J.B."/>
            <person name="Karnkowska A."/>
            <person name="Elias M."/>
            <person name="Hampl V."/>
        </authorList>
    </citation>
    <scope>NUCLEOTIDE SEQUENCE [LARGE SCALE GENOMIC DNA]</scope>
    <source>
        <strain evidence="1">NAU3</strain>
        <tissue evidence="1">Gut</tissue>
    </source>
</reference>